<reference evidence="1" key="2">
    <citation type="submission" date="2021-03" db="UniProtKB">
        <authorList>
            <consortium name="EnsemblPlants"/>
        </authorList>
    </citation>
    <scope>IDENTIFICATION</scope>
</reference>
<evidence type="ECO:0000313" key="2">
    <source>
        <dbReference type="Proteomes" id="UP000596661"/>
    </source>
</evidence>
<dbReference type="Proteomes" id="UP000596661">
    <property type="component" value="Chromosome 5"/>
</dbReference>
<keyword evidence="2" id="KW-1185">Reference proteome</keyword>
<dbReference type="Gramene" id="evm.model.05.1034">
    <property type="protein sequence ID" value="cds.evm.model.05.1034"/>
    <property type="gene ID" value="evm.TU.05.1034"/>
</dbReference>
<dbReference type="AlphaFoldDB" id="A0A803PJQ6"/>
<evidence type="ECO:0008006" key="3">
    <source>
        <dbReference type="Google" id="ProtNLM"/>
    </source>
</evidence>
<sequence>MNRTARFELEKFNGTGDFGLWRESLKGILIHQKVSKALKPKEELTEKLKKEKLEDMEELAYYTIIMYLSNIIRRKVQNIKTARELWRKLEEIYMTPSLTNKINLLESLYGFKIFSHLSLDDNLDAFNQIIIGLANMNYAVDEESQDVILLQSLPAAYQELNAVIKYGRDILTLDDVLGALKSKEQQMAKEKHKVKDEAYLA</sequence>
<dbReference type="EnsemblPlants" id="evm.model.05.1034">
    <property type="protein sequence ID" value="cds.evm.model.05.1034"/>
    <property type="gene ID" value="evm.TU.05.1034"/>
</dbReference>
<protein>
    <recommendedName>
        <fullName evidence="3">Retrovirus-related Pol polyprotein from transposon TNT 1-94</fullName>
    </recommendedName>
</protein>
<name>A0A803PJQ6_CANSA</name>
<proteinExistence type="predicted"/>
<organism evidence="1 2">
    <name type="scientific">Cannabis sativa</name>
    <name type="common">Hemp</name>
    <name type="synonym">Marijuana</name>
    <dbReference type="NCBI Taxonomy" id="3483"/>
    <lineage>
        <taxon>Eukaryota</taxon>
        <taxon>Viridiplantae</taxon>
        <taxon>Streptophyta</taxon>
        <taxon>Embryophyta</taxon>
        <taxon>Tracheophyta</taxon>
        <taxon>Spermatophyta</taxon>
        <taxon>Magnoliopsida</taxon>
        <taxon>eudicotyledons</taxon>
        <taxon>Gunneridae</taxon>
        <taxon>Pentapetalae</taxon>
        <taxon>rosids</taxon>
        <taxon>fabids</taxon>
        <taxon>Rosales</taxon>
        <taxon>Cannabaceae</taxon>
        <taxon>Cannabis</taxon>
    </lineage>
</organism>
<dbReference type="Pfam" id="PF14223">
    <property type="entry name" value="Retrotran_gag_2"/>
    <property type="match status" value="1"/>
</dbReference>
<accession>A0A803PJQ6</accession>
<evidence type="ECO:0000313" key="1">
    <source>
        <dbReference type="EnsemblPlants" id="cds.evm.model.05.1034"/>
    </source>
</evidence>
<reference evidence="1" key="1">
    <citation type="submission" date="2018-11" db="EMBL/GenBank/DDBJ databases">
        <authorList>
            <person name="Grassa J C."/>
        </authorList>
    </citation>
    <scope>NUCLEOTIDE SEQUENCE [LARGE SCALE GENOMIC DNA]</scope>
</reference>
<dbReference type="EMBL" id="UZAU01000486">
    <property type="status" value="NOT_ANNOTATED_CDS"/>
    <property type="molecule type" value="Genomic_DNA"/>
</dbReference>